<dbReference type="PROSITE" id="PS00105">
    <property type="entry name" value="AA_TRANSFER_CLASS_1"/>
    <property type="match status" value="1"/>
</dbReference>
<dbReference type="GO" id="GO:0006520">
    <property type="term" value="P:amino acid metabolic process"/>
    <property type="evidence" value="ECO:0007669"/>
    <property type="project" value="InterPro"/>
</dbReference>
<dbReference type="Pfam" id="PF00155">
    <property type="entry name" value="Aminotran_1_2"/>
    <property type="match status" value="1"/>
</dbReference>
<name>A0A1L6TGR7_PISSA</name>
<comment type="cofactor">
    <cofactor evidence="1 6">
        <name>pyridoxal 5'-phosphate</name>
        <dbReference type="ChEBI" id="CHEBI:597326"/>
    </cofactor>
</comment>
<evidence type="ECO:0000256" key="6">
    <source>
        <dbReference type="RuleBase" id="RU000481"/>
    </source>
</evidence>
<protein>
    <recommendedName>
        <fullName evidence="6">Aminotransferase</fullName>
        <ecNumber evidence="6">2.6.1.-</ecNumber>
    </recommendedName>
</protein>
<evidence type="ECO:0000259" key="7">
    <source>
        <dbReference type="Pfam" id="PF00155"/>
    </source>
</evidence>
<dbReference type="Gene3D" id="3.40.640.10">
    <property type="entry name" value="Type I PLP-dependent aspartate aminotransferase-like (Major domain)"/>
    <property type="match status" value="1"/>
</dbReference>
<evidence type="ECO:0000313" key="8">
    <source>
        <dbReference type="EMBL" id="ALB21624.1"/>
    </source>
</evidence>
<comment type="similarity">
    <text evidence="2 6">Belongs to the class-I pyridoxal-phosphate-dependent aminotransferase family.</text>
</comment>
<sequence>MKPAARLAQIKPSPTLALNAKAKELRAQGRPIINLSVGEPDFDTPEHIKQGAIAAIHAGKTKYTAPDGTPELKTAIINKFKQENKLDYQISEIIISVGAKHSLYNIAQALIDEGDEVIIPAPYWVSYPDIVMLAGGKPIIIEASFEQHFKITAEQLEKAITPKTKFFILNSPSNPTGMDYSLTELKALAEVLKKHPHVNIISDDIYEHIRWSDQPFVNIVNACPKLKDRTLVVNGVSKGYAMTGWRIGYIAGPEIAITAMRKIQSQSTSNPCSIAQEAARTALEDNTSISCIKDMVKAFKKRHDLVTSRLNNIPGMRCLAVQGTFYAFVNVEGVIAQRQDINSDSELAELLLNKANVASVPGSAFGSPGHLRLSYALDEATLTQALDQIEQVLR</sequence>
<dbReference type="GO" id="GO:0008483">
    <property type="term" value="F:transaminase activity"/>
    <property type="evidence" value="ECO:0007669"/>
    <property type="project" value="UniProtKB-KW"/>
</dbReference>
<dbReference type="GO" id="GO:0030170">
    <property type="term" value="F:pyridoxal phosphate binding"/>
    <property type="evidence" value="ECO:0007669"/>
    <property type="project" value="InterPro"/>
</dbReference>
<dbReference type="PANTHER" id="PTHR46383:SF1">
    <property type="entry name" value="ASPARTATE AMINOTRANSFERASE"/>
    <property type="match status" value="1"/>
</dbReference>
<keyword evidence="5" id="KW-0663">Pyridoxal phosphate</keyword>
<dbReference type="InterPro" id="IPR004838">
    <property type="entry name" value="NHTrfase_class1_PyrdxlP-BS"/>
</dbReference>
<dbReference type="SUPFAM" id="SSF53383">
    <property type="entry name" value="PLP-dependent transferases"/>
    <property type="match status" value="1"/>
</dbReference>
<dbReference type="RefSeq" id="WP_017378368.1">
    <property type="nucleotide sequence ID" value="NZ_CP012508.1"/>
</dbReference>
<keyword evidence="4 6" id="KW-0808">Transferase</keyword>
<reference evidence="8 9" key="1">
    <citation type="journal article" date="2014" name="Genome Announc.">
        <title>Comparative Genome Analysis of Two Isolates of the Fish Pathogen Piscirickettsia salmonis from Different Hosts Reveals Major Differences in Virulence-Associated Secretion Systems.</title>
        <authorList>
            <person name="Bohle H."/>
            <person name="Henriquez P."/>
            <person name="Grothusen H."/>
            <person name="Navas E."/>
            <person name="Sandoval A."/>
            <person name="Bustamante F."/>
            <person name="Bustos P."/>
            <person name="Mancilla M."/>
        </authorList>
    </citation>
    <scope>NUCLEOTIDE SEQUENCE [LARGE SCALE GENOMIC DNA]</scope>
    <source>
        <strain evidence="9">B1-32597</strain>
    </source>
</reference>
<evidence type="ECO:0000313" key="9">
    <source>
        <dbReference type="Proteomes" id="UP000029558"/>
    </source>
</evidence>
<dbReference type="AlphaFoldDB" id="A0A1L6TGR7"/>
<evidence type="ECO:0000256" key="3">
    <source>
        <dbReference type="ARBA" id="ARBA00022576"/>
    </source>
</evidence>
<dbReference type="InterPro" id="IPR015422">
    <property type="entry name" value="PyrdxlP-dep_Trfase_small"/>
</dbReference>
<dbReference type="PANTHER" id="PTHR46383">
    <property type="entry name" value="ASPARTATE AMINOTRANSFERASE"/>
    <property type="match status" value="1"/>
</dbReference>
<dbReference type="InterPro" id="IPR015424">
    <property type="entry name" value="PyrdxlP-dep_Trfase"/>
</dbReference>
<dbReference type="CDD" id="cd00609">
    <property type="entry name" value="AAT_like"/>
    <property type="match status" value="1"/>
</dbReference>
<dbReference type="InterPro" id="IPR015421">
    <property type="entry name" value="PyrdxlP-dep_Trfase_major"/>
</dbReference>
<feature type="domain" description="Aminotransferase class I/classII large" evidence="7">
    <location>
        <begin position="31"/>
        <end position="389"/>
    </location>
</feature>
<dbReference type="PRINTS" id="PR00753">
    <property type="entry name" value="ACCSYNTHASE"/>
</dbReference>
<evidence type="ECO:0000256" key="4">
    <source>
        <dbReference type="ARBA" id="ARBA00022679"/>
    </source>
</evidence>
<dbReference type="EC" id="2.6.1.-" evidence="6"/>
<keyword evidence="3 6" id="KW-0032">Aminotransferase</keyword>
<accession>A0A1L6TGR7</accession>
<dbReference type="InterPro" id="IPR050596">
    <property type="entry name" value="AspAT/PAT-like"/>
</dbReference>
<dbReference type="OrthoDB" id="9803354at2"/>
<dbReference type="FunFam" id="3.40.640.10:FF:000033">
    <property type="entry name" value="Aspartate aminotransferase"/>
    <property type="match status" value="1"/>
</dbReference>
<evidence type="ECO:0000256" key="1">
    <source>
        <dbReference type="ARBA" id="ARBA00001933"/>
    </source>
</evidence>
<organism evidence="8 9">
    <name type="scientific">Piscirickettsia salmonis</name>
    <dbReference type="NCBI Taxonomy" id="1238"/>
    <lineage>
        <taxon>Bacteria</taxon>
        <taxon>Pseudomonadati</taxon>
        <taxon>Pseudomonadota</taxon>
        <taxon>Gammaproteobacteria</taxon>
        <taxon>Thiotrichales</taxon>
        <taxon>Piscirickettsiaceae</taxon>
        <taxon>Piscirickettsia</taxon>
    </lineage>
</organism>
<gene>
    <name evidence="8" type="primary">degT</name>
    <name evidence="8" type="ORF">KU39_440</name>
</gene>
<proteinExistence type="inferred from homology"/>
<dbReference type="InterPro" id="IPR004839">
    <property type="entry name" value="Aminotransferase_I/II_large"/>
</dbReference>
<dbReference type="EMBL" id="CP012508">
    <property type="protein sequence ID" value="ALB21624.1"/>
    <property type="molecule type" value="Genomic_DNA"/>
</dbReference>
<evidence type="ECO:0000256" key="5">
    <source>
        <dbReference type="ARBA" id="ARBA00022898"/>
    </source>
</evidence>
<evidence type="ECO:0000256" key="2">
    <source>
        <dbReference type="ARBA" id="ARBA00007441"/>
    </source>
</evidence>
<dbReference type="Gene3D" id="3.90.1150.10">
    <property type="entry name" value="Aspartate Aminotransferase, domain 1"/>
    <property type="match status" value="1"/>
</dbReference>
<dbReference type="Proteomes" id="UP000029558">
    <property type="component" value="Chromosome"/>
</dbReference>